<evidence type="ECO:0000259" key="7">
    <source>
        <dbReference type="PROSITE" id="PS50089"/>
    </source>
</evidence>
<dbReference type="SUPFAM" id="SSF57850">
    <property type="entry name" value="RING/U-box"/>
    <property type="match status" value="1"/>
</dbReference>
<feature type="compositionally biased region" description="Pro residues" evidence="6">
    <location>
        <begin position="352"/>
        <end position="363"/>
    </location>
</feature>
<dbReference type="Gene3D" id="3.30.40.10">
    <property type="entry name" value="Zinc/RING finger domain, C3HC4 (zinc finger)"/>
    <property type="match status" value="1"/>
</dbReference>
<feature type="compositionally biased region" description="Pro residues" evidence="6">
    <location>
        <begin position="428"/>
        <end position="449"/>
    </location>
</feature>
<sequence>MDDASGQTANDASGQTANVPREKPEHIPTEEKSLLERYVEPDLLSDSDLYLDPDRNSDLDLDPDPANAKDNDATHNCQAVQVGSTVSESAVNTQSDWESQVAAIFEYSCKLTKEYNQLLKKKEEETQEKEKHKQQLQKKKEETIQQHQALLGKLESLRVKLQLNDSKASRKNFLSKKQEMTSEKTRAEEERNRLVKEMEESDRKLSALRSEHYVEQQRWKDELEELRQEMERVRRKAQATQLQALRDEITAVEKQRDVAMSHIEAWFGEVTQYLNVLRVEFPQQYHAERAKWEKKEGMVRKNKVELQNRVQEVLQQIHQGRELESLPRINIPPLPQIPLADLRFCQVMQSLAPPPPPHPPPLQRHPHYYPPRHHHPPPHHPHYRGSFRPLPRLYFQPPPVHLHQPPPPFHAVQPPQHQFQAHIRAPPRVTPPPSLSPSPPVAPSPPPSVAPAAPADKLEKFLEKLGASFPRCSKAQLTSLLQQVKSSRGTLAGMSMDDIIEQVGFKLVQSERSVPGPISRPAPVGPIQRPAPPLQRAAAAAAPLPSAGARKLCLMCQNHVDPESRYPLSCSHAIHKDCIQMWLQSSKNNSCPFCPAK</sequence>
<dbReference type="Proteomes" id="UP000822369">
    <property type="component" value="Chromosome 15"/>
</dbReference>
<dbReference type="KEGG" id="nfu:107386118"/>
<proteinExistence type="predicted"/>
<dbReference type="InterPro" id="IPR056870">
    <property type="entry name" value="TTC3/DZIP3/RBM44-like_helical"/>
</dbReference>
<dbReference type="PANTHER" id="PTHR15727">
    <property type="entry name" value="RING FINGER PROTEIN 214"/>
    <property type="match status" value="1"/>
</dbReference>
<feature type="compositionally biased region" description="Basic and acidic residues" evidence="6">
    <location>
        <begin position="20"/>
        <end position="33"/>
    </location>
</feature>
<feature type="compositionally biased region" description="Low complexity" evidence="6">
    <location>
        <begin position="410"/>
        <end position="422"/>
    </location>
</feature>
<evidence type="ECO:0000256" key="1">
    <source>
        <dbReference type="ARBA" id="ARBA00022723"/>
    </source>
</evidence>
<gene>
    <name evidence="8" type="ORF">G4P62_010723</name>
</gene>
<dbReference type="PROSITE" id="PS50089">
    <property type="entry name" value="ZF_RING_2"/>
    <property type="match status" value="1"/>
</dbReference>
<dbReference type="EMBL" id="JAAVVJ010000015">
    <property type="protein sequence ID" value="KAF7205378.1"/>
    <property type="molecule type" value="Genomic_DNA"/>
</dbReference>
<protein>
    <submittedName>
        <fullName evidence="8">RING finger protein 214-like</fullName>
    </submittedName>
</protein>
<dbReference type="Pfam" id="PF13639">
    <property type="entry name" value="zf-RING_2"/>
    <property type="match status" value="1"/>
</dbReference>
<dbReference type="GO" id="GO:0004842">
    <property type="term" value="F:ubiquitin-protein transferase activity"/>
    <property type="evidence" value="ECO:0007669"/>
    <property type="project" value="TreeGrafter"/>
</dbReference>
<dbReference type="PANTHER" id="PTHR15727:SF3">
    <property type="entry name" value="RING FINGER PROTEIN 214"/>
    <property type="match status" value="1"/>
</dbReference>
<feature type="compositionally biased region" description="Basic residues" evidence="6">
    <location>
        <begin position="364"/>
        <end position="385"/>
    </location>
</feature>
<feature type="region of interest" description="Disordered" evidence="6">
    <location>
        <begin position="350"/>
        <end position="453"/>
    </location>
</feature>
<feature type="region of interest" description="Disordered" evidence="6">
    <location>
        <begin position="1"/>
        <end position="33"/>
    </location>
</feature>
<feature type="compositionally biased region" description="Pro residues" evidence="6">
    <location>
        <begin position="396"/>
        <end position="409"/>
    </location>
</feature>
<reference evidence="8" key="1">
    <citation type="submission" date="2020-03" db="EMBL/GenBank/DDBJ databases">
        <title>Intra-Species Differences in Population Size shape Life History and Genome Evolution.</title>
        <authorList>
            <person name="Willemsen D."/>
            <person name="Cui R."/>
            <person name="Valenzano D.R."/>
        </authorList>
    </citation>
    <scope>NUCLEOTIDE SEQUENCE</scope>
    <source>
        <strain evidence="8">GRZ</strain>
        <tissue evidence="8">Whole</tissue>
    </source>
</reference>
<name>A0A9D2XPA0_NOTFU</name>
<feature type="compositionally biased region" description="Polar residues" evidence="6">
    <location>
        <begin position="1"/>
        <end position="18"/>
    </location>
</feature>
<evidence type="ECO:0000256" key="3">
    <source>
        <dbReference type="ARBA" id="ARBA00022833"/>
    </source>
</evidence>
<evidence type="ECO:0000256" key="6">
    <source>
        <dbReference type="SAM" id="MobiDB-lite"/>
    </source>
</evidence>
<feature type="domain" description="RING-type" evidence="7">
    <location>
        <begin position="553"/>
        <end position="594"/>
    </location>
</feature>
<evidence type="ECO:0000256" key="2">
    <source>
        <dbReference type="ARBA" id="ARBA00022771"/>
    </source>
</evidence>
<evidence type="ECO:0000313" key="9">
    <source>
        <dbReference type="Proteomes" id="UP000822369"/>
    </source>
</evidence>
<keyword evidence="5" id="KW-0175">Coiled coil</keyword>
<keyword evidence="2 4" id="KW-0863">Zinc-finger</keyword>
<dbReference type="GO" id="GO:0008270">
    <property type="term" value="F:zinc ion binding"/>
    <property type="evidence" value="ECO:0007669"/>
    <property type="project" value="UniProtKB-KW"/>
</dbReference>
<dbReference type="Pfam" id="PF24905">
    <property type="entry name" value="TTC3_9th"/>
    <property type="match status" value="1"/>
</dbReference>
<comment type="caution">
    <text evidence="8">The sequence shown here is derived from an EMBL/GenBank/DDBJ whole genome shotgun (WGS) entry which is preliminary data.</text>
</comment>
<dbReference type="OrthoDB" id="9834380at2759"/>
<dbReference type="OMA" id="AGMEPGW"/>
<dbReference type="InterPro" id="IPR001841">
    <property type="entry name" value="Znf_RING"/>
</dbReference>
<dbReference type="AlphaFoldDB" id="A0A9D2XPA0"/>
<dbReference type="InterPro" id="IPR013083">
    <property type="entry name" value="Znf_RING/FYVE/PHD"/>
</dbReference>
<evidence type="ECO:0000313" key="8">
    <source>
        <dbReference type="EMBL" id="KAF7205378.1"/>
    </source>
</evidence>
<organism evidence="8 9">
    <name type="scientific">Nothobranchius furzeri</name>
    <name type="common">Turquoise killifish</name>
    <dbReference type="NCBI Taxonomy" id="105023"/>
    <lineage>
        <taxon>Eukaryota</taxon>
        <taxon>Metazoa</taxon>
        <taxon>Chordata</taxon>
        <taxon>Craniata</taxon>
        <taxon>Vertebrata</taxon>
        <taxon>Euteleostomi</taxon>
        <taxon>Actinopterygii</taxon>
        <taxon>Neopterygii</taxon>
        <taxon>Teleostei</taxon>
        <taxon>Neoteleostei</taxon>
        <taxon>Acanthomorphata</taxon>
        <taxon>Ovalentaria</taxon>
        <taxon>Atherinomorphae</taxon>
        <taxon>Cyprinodontiformes</taxon>
        <taxon>Nothobranchiidae</taxon>
        <taxon>Nothobranchius</taxon>
    </lineage>
</organism>
<keyword evidence="1" id="KW-0479">Metal-binding</keyword>
<feature type="coiled-coil region" evidence="5">
    <location>
        <begin position="112"/>
        <end position="255"/>
    </location>
</feature>
<evidence type="ECO:0000256" key="4">
    <source>
        <dbReference type="PROSITE-ProRule" id="PRU00175"/>
    </source>
</evidence>
<keyword evidence="3" id="KW-0862">Zinc</keyword>
<feature type="region of interest" description="Disordered" evidence="6">
    <location>
        <begin position="45"/>
        <end position="74"/>
    </location>
</feature>
<accession>A0A9D2XPA0</accession>
<evidence type="ECO:0000256" key="5">
    <source>
        <dbReference type="SAM" id="Coils"/>
    </source>
</evidence>